<accession>A0A3G1ZKY8</accession>
<evidence type="ECO:0000313" key="1">
    <source>
        <dbReference type="EMBL" id="AYM00338.1"/>
    </source>
</evidence>
<organism evidence="1 2">
    <name type="scientific">Halobacterium phage phiH</name>
    <name type="common">Bacteriophage phi-H</name>
    <dbReference type="NCBI Taxonomy" id="169684"/>
    <lineage>
        <taxon>Viruses</taxon>
        <taxon>Duplodnaviria</taxon>
        <taxon>Heunggongvirae</taxon>
        <taxon>Uroviricota</taxon>
        <taxon>Caudoviricetes</taxon>
        <taxon>Vertoviridae</taxon>
        <taxon>Myohalovirus</taxon>
        <taxon>Myohalovirus spontanei</taxon>
        <taxon>Myohalovirus phiH</taxon>
    </lineage>
</organism>
<dbReference type="EMBL" id="MK002701">
    <property type="protein sequence ID" value="AYM00338.1"/>
    <property type="molecule type" value="Genomic_DNA"/>
</dbReference>
<dbReference type="Proteomes" id="UP000277198">
    <property type="component" value="Segment"/>
</dbReference>
<sequence length="85" mass="9244">MKAKKRARALAGFAAVVTLLALIVADTIHPEIALGTEDKVILITLIGALLGIDRLIKQLPFLEKFQDGFNVEISPASKEDEQDDD</sequence>
<organismHost>
    <name type="scientific">Halobacterium salinarum</name>
    <name type="common">Halobacterium halobium</name>
    <dbReference type="NCBI Taxonomy" id="2242"/>
</organismHost>
<keyword evidence="1" id="KW-0812">Transmembrane</keyword>
<reference evidence="1 2" key="1">
    <citation type="journal article" date="2018" name="Genes (Basel)">
        <title>Complete Genome Sequence of the Model Halovirus PhiH1 (PhiH1).</title>
        <authorList>
            <person name="Dyall-Smith M."/>
            <person name="Pfeifer F."/>
            <person name="Witte A."/>
            <person name="Oesterhelt D."/>
            <person name="Pfeiffer F."/>
        </authorList>
    </citation>
    <scope>NUCLEOTIDE SEQUENCE [LARGE SCALE GENOMIC DNA]</scope>
    <source>
        <strain evidence="1">Variant phiH1</strain>
    </source>
</reference>
<name>A0A3G1ZKY8_BPPHH</name>
<gene>
    <name evidence="1" type="ORF">PhiH1_460</name>
</gene>
<keyword evidence="2" id="KW-1185">Reference proteome</keyword>
<proteinExistence type="predicted"/>
<evidence type="ECO:0000313" key="2">
    <source>
        <dbReference type="Proteomes" id="UP000277198"/>
    </source>
</evidence>
<protein>
    <submittedName>
        <fullName evidence="1">Transmembrane domain protein</fullName>
    </submittedName>
</protein>
<keyword evidence="1" id="KW-0472">Membrane</keyword>